<feature type="transmembrane region" description="Helical" evidence="11">
    <location>
        <begin position="166"/>
        <end position="186"/>
    </location>
</feature>
<evidence type="ECO:0000256" key="12">
    <source>
        <dbReference type="SAM" id="MobiDB-lite"/>
    </source>
</evidence>
<evidence type="ECO:0000256" key="2">
    <source>
        <dbReference type="ARBA" id="ARBA00022448"/>
    </source>
</evidence>
<feature type="region of interest" description="Disordered" evidence="12">
    <location>
        <begin position="1"/>
        <end position="41"/>
    </location>
</feature>
<dbReference type="NCBIfam" id="TIGR00773">
    <property type="entry name" value="NhaA"/>
    <property type="match status" value="1"/>
</dbReference>
<proteinExistence type="inferred from homology"/>
<dbReference type="AlphaFoldDB" id="A0A0D8BJ35"/>
<accession>A0A0D8BJ35</accession>
<name>A0A0D8BJ35_9ACTN</name>
<evidence type="ECO:0000256" key="4">
    <source>
        <dbReference type="ARBA" id="ARBA00022475"/>
    </source>
</evidence>
<feature type="compositionally biased region" description="Pro residues" evidence="12">
    <location>
        <begin position="469"/>
        <end position="482"/>
    </location>
</feature>
<feature type="transmembrane region" description="Helical" evidence="11">
    <location>
        <begin position="338"/>
        <end position="362"/>
    </location>
</feature>
<evidence type="ECO:0000256" key="1">
    <source>
        <dbReference type="ARBA" id="ARBA00004429"/>
    </source>
</evidence>
<keyword evidence="9 11" id="KW-0472">Membrane</keyword>
<keyword evidence="2 11" id="KW-0813">Transport</keyword>
<keyword evidence="6 11" id="KW-1133">Transmembrane helix</keyword>
<keyword evidence="3 11" id="KW-0050">Antiport</keyword>
<dbReference type="PANTHER" id="PTHR30341">
    <property type="entry name" value="SODIUM ION/PROTON ANTIPORTER NHAA-RELATED"/>
    <property type="match status" value="1"/>
</dbReference>
<comment type="similarity">
    <text evidence="11">Belongs to the NhaA Na(+)/H(+) (TC 2.A.33) antiporter family.</text>
</comment>
<keyword evidence="10 11" id="KW-0739">Sodium transport</keyword>
<keyword evidence="4 11" id="KW-1003">Cell membrane</keyword>
<comment type="caution">
    <text evidence="11">Lacks conserved residue(s) required for the propagation of feature annotation.</text>
</comment>
<comment type="function">
    <text evidence="11">Na(+)/H(+) antiporter that extrudes sodium in exchange for external protons.</text>
</comment>
<evidence type="ECO:0000313" key="13">
    <source>
        <dbReference type="EMBL" id="KJE24248.1"/>
    </source>
</evidence>
<evidence type="ECO:0000313" key="14">
    <source>
        <dbReference type="Proteomes" id="UP000032545"/>
    </source>
</evidence>
<dbReference type="GO" id="GO:0005886">
    <property type="term" value="C:plasma membrane"/>
    <property type="evidence" value="ECO:0007669"/>
    <property type="project" value="UniProtKB-SubCell"/>
</dbReference>
<feature type="transmembrane region" description="Helical" evidence="11">
    <location>
        <begin position="93"/>
        <end position="116"/>
    </location>
</feature>
<evidence type="ECO:0000256" key="3">
    <source>
        <dbReference type="ARBA" id="ARBA00022449"/>
    </source>
</evidence>
<evidence type="ECO:0000256" key="5">
    <source>
        <dbReference type="ARBA" id="ARBA00022692"/>
    </source>
</evidence>
<dbReference type="PANTHER" id="PTHR30341:SF0">
    <property type="entry name" value="NA(+)_H(+) ANTIPORTER NHAA"/>
    <property type="match status" value="1"/>
</dbReference>
<keyword evidence="8 11" id="KW-0406">Ion transport</keyword>
<dbReference type="InterPro" id="IPR023171">
    <property type="entry name" value="Na/H_antiporter_dom_sf"/>
</dbReference>
<feature type="transmembrane region" description="Helical" evidence="11">
    <location>
        <begin position="374"/>
        <end position="392"/>
    </location>
</feature>
<keyword evidence="7 11" id="KW-0915">Sodium</keyword>
<evidence type="ECO:0000256" key="11">
    <source>
        <dbReference type="HAMAP-Rule" id="MF_01844"/>
    </source>
</evidence>
<feature type="transmembrane region" description="Helical" evidence="11">
    <location>
        <begin position="404"/>
        <end position="424"/>
    </location>
</feature>
<dbReference type="Proteomes" id="UP000032545">
    <property type="component" value="Unassembled WGS sequence"/>
</dbReference>
<evidence type="ECO:0000256" key="7">
    <source>
        <dbReference type="ARBA" id="ARBA00023053"/>
    </source>
</evidence>
<feature type="transmembrane region" description="Helical" evidence="11">
    <location>
        <begin position="137"/>
        <end position="160"/>
    </location>
</feature>
<feature type="transmembrane region" description="Helical" evidence="11">
    <location>
        <begin position="303"/>
        <end position="326"/>
    </location>
</feature>
<dbReference type="EMBL" id="JYFN01000007">
    <property type="protein sequence ID" value="KJE24248.1"/>
    <property type="molecule type" value="Genomic_DNA"/>
</dbReference>
<evidence type="ECO:0000256" key="9">
    <source>
        <dbReference type="ARBA" id="ARBA00023136"/>
    </source>
</evidence>
<sequence>MSQPPPEPGPVRRRTAQKQAIVPGQKKDPARWPRRLHGGTRGADRDRFAGFLRAQTTGGLLLVGATVAALVWANVAPGAYHAVWSTPAGLGPAWLHLADLHVTDWVADALLAVFFFTVGLELRRELTVGALADRASAALPVAAAAGGMLAPALICLALTHHTPGAGRAWAIPVATDIAFALGVLSLAGDRAPAGLRTVLLGLAVADDLGGILLIAVGFSNGINPGWLAAAAALLTATALAHRRRWGSPLLHVPLAVATWVSVHAAGLHATVAGVALGLLVRARPDPGEPEAPAIRLERHLSPLCAAVVLPAFALSSTGVSLAPSALLHVVTDPISRGVAIGLIAGKLLGVPAGAWLAVRLHLARLPDGVRWRHLVPLGLLAAIGYTVSLLLARLALPDPAAVEGAATAILTASAAASALALAALRTPLATVGAPGTRGSSRPAKQAGGLAGPIPQTRRESDGGPAGGQEPPPASRLPTPLPTQPSTQPSKQPPKPATGKAVTGRSAARAARPRF</sequence>
<evidence type="ECO:0000256" key="8">
    <source>
        <dbReference type="ARBA" id="ARBA00023065"/>
    </source>
</evidence>
<gene>
    <name evidence="11" type="primary">nhaA</name>
    <name evidence="13" type="ORF">FF36_01323</name>
</gene>
<keyword evidence="5 11" id="KW-0812">Transmembrane</keyword>
<dbReference type="OrthoDB" id="117402at2"/>
<reference evidence="13 14" key="2">
    <citation type="journal article" date="2016" name="Genome Announc.">
        <title>Permanent Draft Genome Sequences for Two Variants of Frankia sp. Strain CpI1, the First Frankia Strain Isolated from Root Nodules of Comptonia peregrina.</title>
        <authorList>
            <person name="Oshone R."/>
            <person name="Hurst S.G.IV."/>
            <person name="Abebe-Akele F."/>
            <person name="Simpson S."/>
            <person name="Morris K."/>
            <person name="Thomas W.K."/>
            <person name="Tisa L.S."/>
        </authorList>
    </citation>
    <scope>NUCLEOTIDE SEQUENCE [LARGE SCALE GENOMIC DNA]</scope>
    <source>
        <strain evidence="14">CpI1-S</strain>
    </source>
</reference>
<feature type="region of interest" description="Disordered" evidence="12">
    <location>
        <begin position="430"/>
        <end position="514"/>
    </location>
</feature>
<dbReference type="HAMAP" id="MF_01844">
    <property type="entry name" value="NhaA"/>
    <property type="match status" value="1"/>
</dbReference>
<keyword evidence="14" id="KW-1185">Reference proteome</keyword>
<comment type="catalytic activity">
    <reaction evidence="11">
        <text>Na(+)(in) + 2 H(+)(out) = Na(+)(out) + 2 H(+)(in)</text>
        <dbReference type="Rhea" id="RHEA:29251"/>
        <dbReference type="ChEBI" id="CHEBI:15378"/>
        <dbReference type="ChEBI" id="CHEBI:29101"/>
    </reaction>
</comment>
<evidence type="ECO:0000256" key="10">
    <source>
        <dbReference type="ARBA" id="ARBA00023201"/>
    </source>
</evidence>
<dbReference type="Gene3D" id="1.20.1530.10">
    <property type="entry name" value="Na+/H+ antiporter like domain"/>
    <property type="match status" value="1"/>
</dbReference>
<dbReference type="InterPro" id="IPR004670">
    <property type="entry name" value="NhaA"/>
</dbReference>
<evidence type="ECO:0000256" key="6">
    <source>
        <dbReference type="ARBA" id="ARBA00022989"/>
    </source>
</evidence>
<dbReference type="Pfam" id="PF06965">
    <property type="entry name" value="Na_H_antiport_1"/>
    <property type="match status" value="1"/>
</dbReference>
<dbReference type="GO" id="GO:0006885">
    <property type="term" value="P:regulation of pH"/>
    <property type="evidence" value="ECO:0007669"/>
    <property type="project" value="UniProtKB-UniRule"/>
</dbReference>
<reference evidence="14" key="1">
    <citation type="submission" date="2015-02" db="EMBL/GenBank/DDBJ databases">
        <title>Draft Genome of Frankia sp. CpI1-S.</title>
        <authorList>
            <person name="Oshone R.T."/>
            <person name="Ngom M."/>
            <person name="Ghodhbane-Gtari F."/>
            <person name="Gtari M."/>
            <person name="Morris K."/>
            <person name="Thomas K."/>
            <person name="Sen A."/>
            <person name="Tisa L.S."/>
        </authorList>
    </citation>
    <scope>NUCLEOTIDE SEQUENCE [LARGE SCALE GENOMIC DNA]</scope>
    <source>
        <strain evidence="14">CpI1-S</strain>
    </source>
</reference>
<protein>
    <recommendedName>
        <fullName evidence="11">Na(+)/H(+) antiporter NhaA</fullName>
    </recommendedName>
    <alternativeName>
        <fullName evidence="11">Sodium/proton antiporter NhaA</fullName>
    </alternativeName>
</protein>
<comment type="subcellular location">
    <subcellularLocation>
        <location evidence="1">Cell inner membrane</location>
        <topology evidence="1">Multi-pass membrane protein</topology>
    </subcellularLocation>
    <subcellularLocation>
        <location evidence="11">Cell membrane</location>
        <topology evidence="11">Multi-pass membrane protein</topology>
    </subcellularLocation>
</comment>
<dbReference type="PATRIC" id="fig|1502723.3.peg.5552"/>
<comment type="caution">
    <text evidence="13">The sequence shown here is derived from an EMBL/GenBank/DDBJ whole genome shotgun (WGS) entry which is preliminary data.</text>
</comment>
<organism evidence="13 14">
    <name type="scientific">Frankia torreyi</name>
    <dbReference type="NCBI Taxonomy" id="1856"/>
    <lineage>
        <taxon>Bacteria</taxon>
        <taxon>Bacillati</taxon>
        <taxon>Actinomycetota</taxon>
        <taxon>Actinomycetes</taxon>
        <taxon>Frankiales</taxon>
        <taxon>Frankiaceae</taxon>
        <taxon>Frankia</taxon>
    </lineage>
</organism>
<feature type="transmembrane region" description="Helical" evidence="11">
    <location>
        <begin position="51"/>
        <end position="73"/>
    </location>
</feature>
<dbReference type="GO" id="GO:0015385">
    <property type="term" value="F:sodium:proton antiporter activity"/>
    <property type="evidence" value="ECO:0007669"/>
    <property type="project" value="UniProtKB-UniRule"/>
</dbReference>